<dbReference type="InterPro" id="IPR000719">
    <property type="entry name" value="Prot_kinase_dom"/>
</dbReference>
<feature type="region of interest" description="Disordered" evidence="1">
    <location>
        <begin position="544"/>
        <end position="620"/>
    </location>
</feature>
<name>A0AAU9WKJ4_9CNID</name>
<evidence type="ECO:0000313" key="4">
    <source>
        <dbReference type="Proteomes" id="UP001159428"/>
    </source>
</evidence>
<comment type="caution">
    <text evidence="3">The sequence shown here is derived from an EMBL/GenBank/DDBJ whole genome shotgun (WGS) entry which is preliminary data.</text>
</comment>
<feature type="compositionally biased region" description="Basic and acidic residues" evidence="1">
    <location>
        <begin position="1016"/>
        <end position="1034"/>
    </location>
</feature>
<gene>
    <name evidence="3" type="ORF">PMEA_00007260</name>
</gene>
<feature type="compositionally biased region" description="Low complexity" evidence="1">
    <location>
        <begin position="700"/>
        <end position="709"/>
    </location>
</feature>
<feature type="domain" description="Protein kinase" evidence="2">
    <location>
        <begin position="1"/>
        <end position="268"/>
    </location>
</feature>
<feature type="compositionally biased region" description="Basic and acidic residues" evidence="1">
    <location>
        <begin position="929"/>
        <end position="939"/>
    </location>
</feature>
<dbReference type="GO" id="GO:0008608">
    <property type="term" value="P:attachment of spindle microtubules to kinetochore"/>
    <property type="evidence" value="ECO:0007669"/>
    <property type="project" value="InterPro"/>
</dbReference>
<feature type="region of interest" description="Disordered" evidence="1">
    <location>
        <begin position="688"/>
        <end position="718"/>
    </location>
</feature>
<dbReference type="EMBL" id="CALNXJ010000016">
    <property type="protein sequence ID" value="CAH3117393.1"/>
    <property type="molecule type" value="Genomic_DNA"/>
</dbReference>
<feature type="region of interest" description="Disordered" evidence="1">
    <location>
        <begin position="925"/>
        <end position="955"/>
    </location>
</feature>
<evidence type="ECO:0000313" key="3">
    <source>
        <dbReference type="EMBL" id="CAH3117393.1"/>
    </source>
</evidence>
<dbReference type="PROSITE" id="PS50011">
    <property type="entry name" value="PROTEIN_KINASE_DOM"/>
    <property type="match status" value="1"/>
</dbReference>
<dbReference type="GO" id="GO:0007140">
    <property type="term" value="P:male meiotic nuclear division"/>
    <property type="evidence" value="ECO:0007669"/>
    <property type="project" value="InterPro"/>
</dbReference>
<dbReference type="InterPro" id="IPR001245">
    <property type="entry name" value="Ser-Thr/Tyr_kinase_cat_dom"/>
</dbReference>
<feature type="compositionally biased region" description="Basic and acidic residues" evidence="1">
    <location>
        <begin position="564"/>
        <end position="573"/>
    </location>
</feature>
<dbReference type="GO" id="GO:0000776">
    <property type="term" value="C:kinetochore"/>
    <property type="evidence" value="ECO:0007669"/>
    <property type="project" value="TreeGrafter"/>
</dbReference>
<proteinExistence type="predicted"/>
<organism evidence="3 4">
    <name type="scientific">Pocillopora meandrina</name>
    <dbReference type="NCBI Taxonomy" id="46732"/>
    <lineage>
        <taxon>Eukaryota</taxon>
        <taxon>Metazoa</taxon>
        <taxon>Cnidaria</taxon>
        <taxon>Anthozoa</taxon>
        <taxon>Hexacorallia</taxon>
        <taxon>Scleractinia</taxon>
        <taxon>Astrocoeniina</taxon>
        <taxon>Pocilloporidae</taxon>
        <taxon>Pocillopora</taxon>
    </lineage>
</organism>
<dbReference type="PANTHER" id="PTHR23060">
    <property type="entry name" value="TESTIS EXPRESSED GENE 14"/>
    <property type="match status" value="1"/>
</dbReference>
<dbReference type="GO" id="GO:0005524">
    <property type="term" value="F:ATP binding"/>
    <property type="evidence" value="ECO:0007669"/>
    <property type="project" value="InterPro"/>
</dbReference>
<dbReference type="InterPro" id="IPR039339">
    <property type="entry name" value="Tex14"/>
</dbReference>
<feature type="compositionally biased region" description="Polar residues" evidence="1">
    <location>
        <begin position="602"/>
        <end position="620"/>
    </location>
</feature>
<dbReference type="AlphaFoldDB" id="A0AAU9WKJ4"/>
<dbReference type="GO" id="GO:0030496">
    <property type="term" value="C:midbody"/>
    <property type="evidence" value="ECO:0007669"/>
    <property type="project" value="TreeGrafter"/>
</dbReference>
<dbReference type="GO" id="GO:0045171">
    <property type="term" value="C:intercellular bridge"/>
    <property type="evidence" value="ECO:0007669"/>
    <property type="project" value="TreeGrafter"/>
</dbReference>
<dbReference type="GO" id="GO:0007094">
    <property type="term" value="P:mitotic spindle assembly checkpoint signaling"/>
    <property type="evidence" value="ECO:0007669"/>
    <property type="project" value="InterPro"/>
</dbReference>
<reference evidence="3 4" key="1">
    <citation type="submission" date="2022-05" db="EMBL/GenBank/DDBJ databases">
        <authorList>
            <consortium name="Genoscope - CEA"/>
            <person name="William W."/>
        </authorList>
    </citation>
    <scope>NUCLEOTIDE SEQUENCE [LARGE SCALE GENOMIC DNA]</scope>
</reference>
<dbReference type="Gene3D" id="1.10.510.10">
    <property type="entry name" value="Transferase(Phosphotransferase) domain 1"/>
    <property type="match status" value="1"/>
</dbReference>
<dbReference type="Pfam" id="PF07714">
    <property type="entry name" value="PK_Tyr_Ser-Thr"/>
    <property type="match status" value="1"/>
</dbReference>
<protein>
    <recommendedName>
        <fullName evidence="2">Protein kinase domain-containing protein</fullName>
    </recommendedName>
</protein>
<feature type="non-terminal residue" evidence="3">
    <location>
        <position position="1"/>
    </location>
</feature>
<dbReference type="SUPFAM" id="SSF56112">
    <property type="entry name" value="Protein kinase-like (PK-like)"/>
    <property type="match status" value="1"/>
</dbReference>
<dbReference type="GO" id="GO:0004672">
    <property type="term" value="F:protein kinase activity"/>
    <property type="evidence" value="ECO:0007669"/>
    <property type="project" value="InterPro"/>
</dbReference>
<evidence type="ECO:0000256" key="1">
    <source>
        <dbReference type="SAM" id="MobiDB-lite"/>
    </source>
</evidence>
<dbReference type="PANTHER" id="PTHR23060:SF3">
    <property type="entry name" value="TESTIS EXPRESSED 14, INTERCELLULAR BRIDGE FORMING FACTOR"/>
    <property type="match status" value="1"/>
</dbReference>
<keyword evidence="4" id="KW-1185">Reference proteome</keyword>
<dbReference type="GO" id="GO:0051306">
    <property type="term" value="P:mitotic sister chromatid separation"/>
    <property type="evidence" value="ECO:0007669"/>
    <property type="project" value="InterPro"/>
</dbReference>
<evidence type="ECO:0000259" key="2">
    <source>
        <dbReference type="PROSITE" id="PS50011"/>
    </source>
</evidence>
<feature type="region of interest" description="Disordered" evidence="1">
    <location>
        <begin position="996"/>
        <end position="1037"/>
    </location>
</feature>
<dbReference type="Proteomes" id="UP001159428">
    <property type="component" value="Unassembled WGS sequence"/>
</dbReference>
<dbReference type="GO" id="GO:0043063">
    <property type="term" value="P:intercellular bridge organization"/>
    <property type="evidence" value="ECO:0007669"/>
    <property type="project" value="InterPro"/>
</dbReference>
<sequence length="1206" mass="135124">LKKKLLADVLPEITADQLKVPHLALLEDMPHMTLQSALWNHSLVTVKRVKGQEGSRTLVKREVDILCRLQHPHLAKLLAVCLDPDPDHLCLVMEHFQFASLNHLLHKTQEKMSLSMRIHLLLDIANAMLYIHSLSIIHGFLSSFSVFIDEKFRAKIGNLEFSQKVGDLNHEIACRKIQKNWMAPEQILHEPPDTFSDVYSFGALMWESLARKVPWSWLTGITLKQALCRDRMILPMLEIWPSFIQSIMKKCFSDPAGRPSFLNLHKYLLTTESCAEGLTSEIMDGAFLDWYEFHVGGKQDETHKVRTRTISEINPSLNTSGKPEIYAMRRRSSSQANGRRRSTHLTSGLKDALRIFSNKAQTRREREIEQYGYQTEEKLQLVRDVHRRARNYSRSKWAKEVALTRAIERDLGRVQRRKWKNDGTATKVSTSMIHGRNSSVLDEDDFDRLLVTSSKYSKKDWSKVRHGMQKLKNSMRGFKEKVKEELSVSGERDLANYDSFPEKGVVKTLFENAGTAKESATLFSSFENETTNKTLSLKRNIQEVHHSKDSVHSPSQSLNKPLKGRREYVRQEKGVLLSAPTSADERDTPNTREGTEIGGNLKGNTLRNSVNAGTCGSQRKSATPELIEKCRQRTHSAAKAQASPFVEVEHTRETSKVKEFNSNLVGNSLQSNVNAEACGSRRSLVTAELTTKRQPRTRSAAKAEASSSADVTDTRDTSKITVSGSNLKGNILPCSVNAEVCGSRRNSVTSELTEKRQLRTHSVTKAEASPSVDVGDTLDTSEITVFRRNLKGDTLHNSVNAEACGSRGNSVTQDFPVKCKPRTHLAAKADLSALEGSRNSGLKLTDLHRETHSKVIPELQCNNNSKIVLDLDFELQGGSCNNVCAKSFRTNSFIMAPTEGRQKIHRTQSHSPRQVRQGLFDISTATSSTKERMKDRTLPRGESYVSSRTDGAQKLPLGKSLQQQVSFKSKKKLLGDIDESGTFNCGKTLSSGSFDKSSTLEVSGVDSARSNISRNSTERTRDEIKKVDKAKDSKSGGARFQLLKERSGVPVLLDEPQRETASYLTLKLGDRSSFNAITPSGEGVKTLSVSSLESNAVRSLRKLQKVRSNSLGQEPSEGLTMKCNTLMTKGVGGEEKKKEVNCNQYAISPSALNKHRRKSFTSELNEKLRLRRKRMENKKNLQMQLKMSSKSPSHYLVKPVFISLEN</sequence>
<feature type="compositionally biased region" description="Basic and acidic residues" evidence="1">
    <location>
        <begin position="583"/>
        <end position="595"/>
    </location>
</feature>
<accession>A0AAU9WKJ4</accession>
<dbReference type="InterPro" id="IPR011009">
    <property type="entry name" value="Kinase-like_dom_sf"/>
</dbReference>